<dbReference type="GO" id="GO:0009506">
    <property type="term" value="C:plasmodesma"/>
    <property type="evidence" value="ECO:0007669"/>
    <property type="project" value="TreeGrafter"/>
</dbReference>
<comment type="subcellular location">
    <subcellularLocation>
        <location evidence="1">Membrane</location>
        <topology evidence="1">Single-pass membrane protein</topology>
    </subcellularLocation>
</comment>
<dbReference type="InterPro" id="IPR004864">
    <property type="entry name" value="LEA_2"/>
</dbReference>
<dbReference type="PANTHER" id="PTHR31415">
    <property type="entry name" value="OS05G0367900 PROTEIN"/>
    <property type="match status" value="1"/>
</dbReference>
<gene>
    <name evidence="7" type="ORF">M0R45_029761</name>
</gene>
<reference evidence="7 8" key="1">
    <citation type="journal article" date="2023" name="G3 (Bethesda)">
        <title>A chromosome-length genome assembly and annotation of blackberry (Rubus argutus, cv. 'Hillquist').</title>
        <authorList>
            <person name="Bruna T."/>
            <person name="Aryal R."/>
            <person name="Dudchenko O."/>
            <person name="Sargent D.J."/>
            <person name="Mead D."/>
            <person name="Buti M."/>
            <person name="Cavallini A."/>
            <person name="Hytonen T."/>
            <person name="Andres J."/>
            <person name="Pham M."/>
            <person name="Weisz D."/>
            <person name="Mascagni F."/>
            <person name="Usai G."/>
            <person name="Natali L."/>
            <person name="Bassil N."/>
            <person name="Fernandez G.E."/>
            <person name="Lomsadze A."/>
            <person name="Armour M."/>
            <person name="Olukolu B."/>
            <person name="Poorten T."/>
            <person name="Britton C."/>
            <person name="Davik J."/>
            <person name="Ashrafi H."/>
            <person name="Aiden E.L."/>
            <person name="Borodovsky M."/>
            <person name="Worthington M."/>
        </authorList>
    </citation>
    <scope>NUCLEOTIDE SEQUENCE [LARGE SCALE GENOMIC DNA]</scope>
    <source>
        <strain evidence="7">PI 553951</strain>
    </source>
</reference>
<dbReference type="InterPro" id="IPR044839">
    <property type="entry name" value="NDR1-like"/>
</dbReference>
<dbReference type="PANTHER" id="PTHR31415:SF109">
    <property type="entry name" value="NDR1_HIN1-LIKE PROTEIN 10"/>
    <property type="match status" value="1"/>
</dbReference>
<comment type="caution">
    <text evidence="7">The sequence shown here is derived from an EMBL/GenBank/DDBJ whole genome shotgun (WGS) entry which is preliminary data.</text>
</comment>
<protein>
    <recommendedName>
        <fullName evidence="6">Late embryogenesis abundant protein LEA-2 subgroup domain-containing protein</fullName>
    </recommendedName>
</protein>
<name>A0AAW1WD86_RUBAR</name>
<evidence type="ECO:0000256" key="2">
    <source>
        <dbReference type="ARBA" id="ARBA00022692"/>
    </source>
</evidence>
<evidence type="ECO:0000259" key="6">
    <source>
        <dbReference type="Pfam" id="PF03168"/>
    </source>
</evidence>
<dbReference type="Proteomes" id="UP001457282">
    <property type="component" value="Unassembled WGS sequence"/>
</dbReference>
<organism evidence="7 8">
    <name type="scientific">Rubus argutus</name>
    <name type="common">Southern blackberry</name>
    <dbReference type="NCBI Taxonomy" id="59490"/>
    <lineage>
        <taxon>Eukaryota</taxon>
        <taxon>Viridiplantae</taxon>
        <taxon>Streptophyta</taxon>
        <taxon>Embryophyta</taxon>
        <taxon>Tracheophyta</taxon>
        <taxon>Spermatophyta</taxon>
        <taxon>Magnoliopsida</taxon>
        <taxon>eudicotyledons</taxon>
        <taxon>Gunneridae</taxon>
        <taxon>Pentapetalae</taxon>
        <taxon>rosids</taxon>
        <taxon>fabids</taxon>
        <taxon>Rosales</taxon>
        <taxon>Rosaceae</taxon>
        <taxon>Rosoideae</taxon>
        <taxon>Rosoideae incertae sedis</taxon>
        <taxon>Rubus</taxon>
    </lineage>
</organism>
<evidence type="ECO:0000256" key="3">
    <source>
        <dbReference type="ARBA" id="ARBA00022989"/>
    </source>
</evidence>
<dbReference type="AlphaFoldDB" id="A0AAW1WD86"/>
<proteinExistence type="predicted"/>
<keyword evidence="3 5" id="KW-1133">Transmembrane helix</keyword>
<feature type="domain" description="Late embryogenesis abundant protein LEA-2 subgroup" evidence="6">
    <location>
        <begin position="71"/>
        <end position="163"/>
    </location>
</feature>
<dbReference type="GO" id="GO:0098542">
    <property type="term" value="P:defense response to other organism"/>
    <property type="evidence" value="ECO:0007669"/>
    <property type="project" value="InterPro"/>
</dbReference>
<evidence type="ECO:0000313" key="8">
    <source>
        <dbReference type="Proteomes" id="UP001457282"/>
    </source>
</evidence>
<evidence type="ECO:0000256" key="5">
    <source>
        <dbReference type="SAM" id="Phobius"/>
    </source>
</evidence>
<dbReference type="Pfam" id="PF03168">
    <property type="entry name" value="LEA_2"/>
    <property type="match status" value="1"/>
</dbReference>
<keyword evidence="8" id="KW-1185">Reference proteome</keyword>
<evidence type="ECO:0000313" key="7">
    <source>
        <dbReference type="EMBL" id="KAK9921242.1"/>
    </source>
</evidence>
<accession>A0AAW1WD86</accession>
<feature type="transmembrane region" description="Helical" evidence="5">
    <location>
        <begin position="12"/>
        <end position="37"/>
    </location>
</feature>
<dbReference type="GO" id="GO:0005886">
    <property type="term" value="C:plasma membrane"/>
    <property type="evidence" value="ECO:0007669"/>
    <property type="project" value="TreeGrafter"/>
</dbReference>
<sequence>MSRMCGGRFNCCPCCFWIYYNLILCFILSILIFWFIFFPQEPKFTITNATLTQFNFNSSNNTLEYNLALNITIRNPNKRVGIYYRRIQVIGNYRKKRFALVTLTSLPFYQGHKNTTYLHQVVVQGSQLVKFGKREVSQFNSETAAGVYSINVQLALRIKARYGKFKSQNYKPYDKIDCNLKVPLSFNETTPASGFETTRCGNVFFFSDPNAG</sequence>
<keyword evidence="2 5" id="KW-0812">Transmembrane</keyword>
<evidence type="ECO:0000256" key="4">
    <source>
        <dbReference type="ARBA" id="ARBA00023136"/>
    </source>
</evidence>
<evidence type="ECO:0000256" key="1">
    <source>
        <dbReference type="ARBA" id="ARBA00004167"/>
    </source>
</evidence>
<dbReference type="EMBL" id="JBEDUW010000006">
    <property type="protein sequence ID" value="KAK9921242.1"/>
    <property type="molecule type" value="Genomic_DNA"/>
</dbReference>
<keyword evidence="4 5" id="KW-0472">Membrane</keyword>